<dbReference type="InterPro" id="IPR000571">
    <property type="entry name" value="Znf_CCCH"/>
</dbReference>
<evidence type="ECO:0000259" key="4">
    <source>
        <dbReference type="PROSITE" id="PS50103"/>
    </source>
</evidence>
<keyword evidence="6" id="KW-1185">Reference proteome</keyword>
<evidence type="ECO:0000256" key="3">
    <source>
        <dbReference type="SAM" id="MobiDB-lite"/>
    </source>
</evidence>
<evidence type="ECO:0000256" key="1">
    <source>
        <dbReference type="PROSITE-ProRule" id="PRU00723"/>
    </source>
</evidence>
<evidence type="ECO:0000313" key="6">
    <source>
        <dbReference type="Proteomes" id="UP000504638"/>
    </source>
</evidence>
<accession>A0A6G1FTS0</accession>
<dbReference type="OrthoDB" id="1918685at2759"/>
<dbReference type="EMBL" id="ML975175">
    <property type="protein sequence ID" value="KAF1809116.1"/>
    <property type="molecule type" value="Genomic_DNA"/>
</dbReference>
<evidence type="ECO:0000313" key="5">
    <source>
        <dbReference type="EMBL" id="KAF1809116.1"/>
    </source>
</evidence>
<feature type="coiled-coil region" evidence="2">
    <location>
        <begin position="172"/>
        <end position="199"/>
    </location>
</feature>
<feature type="region of interest" description="Disordered" evidence="3">
    <location>
        <begin position="1"/>
        <end position="57"/>
    </location>
</feature>
<organism evidence="5">
    <name type="scientific">Eremomyces bilateralis CBS 781.70</name>
    <dbReference type="NCBI Taxonomy" id="1392243"/>
    <lineage>
        <taxon>Eukaryota</taxon>
        <taxon>Fungi</taxon>
        <taxon>Dikarya</taxon>
        <taxon>Ascomycota</taxon>
        <taxon>Pezizomycotina</taxon>
        <taxon>Dothideomycetes</taxon>
        <taxon>Dothideomycetes incertae sedis</taxon>
        <taxon>Eremomycetales</taxon>
        <taxon>Eremomycetaceae</taxon>
        <taxon>Eremomyces</taxon>
    </lineage>
</organism>
<reference evidence="7" key="3">
    <citation type="submission" date="2025-04" db="UniProtKB">
        <authorList>
            <consortium name="RefSeq"/>
        </authorList>
    </citation>
    <scope>IDENTIFICATION</scope>
    <source>
        <strain evidence="7">CBS 781.70</strain>
    </source>
</reference>
<keyword evidence="1" id="KW-0479">Metal-binding</keyword>
<evidence type="ECO:0000256" key="2">
    <source>
        <dbReference type="SAM" id="Coils"/>
    </source>
</evidence>
<dbReference type="RefSeq" id="XP_033530747.1">
    <property type="nucleotide sequence ID" value="XM_033674083.1"/>
</dbReference>
<name>A0A6G1FTS0_9PEZI</name>
<keyword evidence="1" id="KW-0862">Zinc</keyword>
<dbReference type="PROSITE" id="PS50103">
    <property type="entry name" value="ZF_C3H1"/>
    <property type="match status" value="1"/>
</dbReference>
<feature type="compositionally biased region" description="Basic and acidic residues" evidence="3">
    <location>
        <begin position="12"/>
        <end position="23"/>
    </location>
</feature>
<keyword evidence="2" id="KW-0175">Coiled coil</keyword>
<dbReference type="Proteomes" id="UP000504638">
    <property type="component" value="Unplaced"/>
</dbReference>
<evidence type="ECO:0000313" key="7">
    <source>
        <dbReference type="RefSeq" id="XP_033530747.1"/>
    </source>
</evidence>
<reference evidence="5 7" key="1">
    <citation type="submission" date="2020-01" db="EMBL/GenBank/DDBJ databases">
        <authorList>
            <consortium name="DOE Joint Genome Institute"/>
            <person name="Haridas S."/>
            <person name="Albert R."/>
            <person name="Binder M."/>
            <person name="Bloem J."/>
            <person name="Labutti K."/>
            <person name="Salamov A."/>
            <person name="Andreopoulos B."/>
            <person name="Baker S.E."/>
            <person name="Barry K."/>
            <person name="Bills G."/>
            <person name="Bluhm B.H."/>
            <person name="Cannon C."/>
            <person name="Castanera R."/>
            <person name="Culley D.E."/>
            <person name="Daum C."/>
            <person name="Ezra D."/>
            <person name="Gonzalez J.B."/>
            <person name="Henrissat B."/>
            <person name="Kuo A."/>
            <person name="Liang C."/>
            <person name="Lipzen A."/>
            <person name="Lutzoni F."/>
            <person name="Magnuson J."/>
            <person name="Mondo S."/>
            <person name="Nolan M."/>
            <person name="Ohm R."/>
            <person name="Pangilinan J."/>
            <person name="Park H.-J."/>
            <person name="Ramirez L."/>
            <person name="Alfaro M."/>
            <person name="Sun H."/>
            <person name="Tritt A."/>
            <person name="Yoshinaga Y."/>
            <person name="Zwiers L.-H."/>
            <person name="Turgeon B.G."/>
            <person name="Goodwin S.B."/>
            <person name="Spatafora J.W."/>
            <person name="Crous P.W."/>
            <person name="Grigoriev I.V."/>
        </authorList>
    </citation>
    <scope>NUCLEOTIDE SEQUENCE</scope>
    <source>
        <strain evidence="5 7">CBS 781.70</strain>
    </source>
</reference>
<proteinExistence type="predicted"/>
<reference evidence="7" key="2">
    <citation type="submission" date="2020-04" db="EMBL/GenBank/DDBJ databases">
        <authorList>
            <consortium name="NCBI Genome Project"/>
        </authorList>
    </citation>
    <scope>NUCLEOTIDE SEQUENCE</scope>
    <source>
        <strain evidence="7">CBS 781.70</strain>
    </source>
</reference>
<gene>
    <name evidence="5 7" type="ORF">P152DRAFT_169880</name>
</gene>
<dbReference type="GO" id="GO:0008270">
    <property type="term" value="F:zinc ion binding"/>
    <property type="evidence" value="ECO:0007669"/>
    <property type="project" value="UniProtKB-KW"/>
</dbReference>
<keyword evidence="1" id="KW-0863">Zinc-finger</keyword>
<protein>
    <recommendedName>
        <fullName evidence="4">C3H1-type domain-containing protein</fullName>
    </recommendedName>
</protein>
<dbReference type="GeneID" id="54414653"/>
<feature type="domain" description="C3H1-type" evidence="4">
    <location>
        <begin position="76"/>
        <end position="100"/>
    </location>
</feature>
<feature type="zinc finger region" description="C3H1-type" evidence="1">
    <location>
        <begin position="76"/>
        <end position="100"/>
    </location>
</feature>
<sequence length="235" mass="26802">MATPKPSDQSVEDWRRQETKSTSRVDNSAGVYFRGQKRKASPGHTSPPTRPSRLDSFMEDHNGRKILPKYLDPPLTCYYWHTRGRCSKSDKKCAYAHYNTGFYAPDPTGCYSDKYAAITKSLHKAGPKPSHPDVPYPAPELAEVPDCKCSFREYVHRAQEIENYNRGRDIELRAREAQVKEKEAQLQQREKLVNERERDLYSLCSMVKKELLGHRVSVSPMPTSTFNGDTDGQGS</sequence>
<dbReference type="AlphaFoldDB" id="A0A6G1FTS0"/>